<comment type="caution">
    <text evidence="2">The sequence shown here is derived from an EMBL/GenBank/DDBJ whole genome shotgun (WGS) entry which is preliminary data.</text>
</comment>
<keyword evidence="1" id="KW-0732">Signal</keyword>
<keyword evidence="3" id="KW-1185">Reference proteome</keyword>
<dbReference type="PANTHER" id="PTHR36513:SF1">
    <property type="entry name" value="TRANSMEMBRANE PROTEIN"/>
    <property type="match status" value="1"/>
</dbReference>
<organism evidence="2 3">
    <name type="scientific">Albidovulum marisflavi</name>
    <dbReference type="NCBI Taxonomy" id="2984159"/>
    <lineage>
        <taxon>Bacteria</taxon>
        <taxon>Pseudomonadati</taxon>
        <taxon>Pseudomonadota</taxon>
        <taxon>Alphaproteobacteria</taxon>
        <taxon>Rhodobacterales</taxon>
        <taxon>Paracoccaceae</taxon>
        <taxon>Albidovulum</taxon>
    </lineage>
</organism>
<dbReference type="Pfam" id="PF05990">
    <property type="entry name" value="DUF900"/>
    <property type="match status" value="1"/>
</dbReference>
<dbReference type="RefSeq" id="WP_263732932.1">
    <property type="nucleotide sequence ID" value="NZ_JAOWKY010000001.1"/>
</dbReference>
<name>A0ABT2Z802_9RHOB</name>
<dbReference type="PANTHER" id="PTHR36513">
    <property type="entry name" value="ABC TRANSMEMBRANE TYPE-1 DOMAIN-CONTAINING PROTEIN"/>
    <property type="match status" value="1"/>
</dbReference>
<evidence type="ECO:0000313" key="3">
    <source>
        <dbReference type="Proteomes" id="UP001652542"/>
    </source>
</evidence>
<dbReference type="InterPro" id="IPR029058">
    <property type="entry name" value="AB_hydrolase_fold"/>
</dbReference>
<dbReference type="EMBL" id="JAOWKY010000001">
    <property type="protein sequence ID" value="MCV2867269.1"/>
    <property type="molecule type" value="Genomic_DNA"/>
</dbReference>
<evidence type="ECO:0000256" key="1">
    <source>
        <dbReference type="SAM" id="SignalP"/>
    </source>
</evidence>
<reference evidence="2 3" key="1">
    <citation type="submission" date="2022-10" db="EMBL/GenBank/DDBJ databases">
        <title>Defluviimonas sp. nov., isolated from ocean surface water.</title>
        <authorList>
            <person name="He W."/>
            <person name="Wang L."/>
            <person name="Zhang D.-F."/>
        </authorList>
    </citation>
    <scope>NUCLEOTIDE SEQUENCE [LARGE SCALE GENOMIC DNA]</scope>
    <source>
        <strain evidence="2 3">WL0002</strain>
    </source>
</reference>
<dbReference type="InterPro" id="IPR010297">
    <property type="entry name" value="DUF900_hydrolase"/>
</dbReference>
<feature type="chain" id="PRO_5046035418" evidence="1">
    <location>
        <begin position="23"/>
        <end position="369"/>
    </location>
</feature>
<dbReference type="PROSITE" id="PS51257">
    <property type="entry name" value="PROKAR_LIPOPROTEIN"/>
    <property type="match status" value="1"/>
</dbReference>
<dbReference type="Proteomes" id="UP001652542">
    <property type="component" value="Unassembled WGS sequence"/>
</dbReference>
<dbReference type="SUPFAM" id="SSF53474">
    <property type="entry name" value="alpha/beta-Hydrolases"/>
    <property type="match status" value="1"/>
</dbReference>
<sequence>MRRICLAVLSVGLIAACAPRGAVVIDPAAARTGQVESVFIGTTRAPDPETGTTFGYERSEDIRYVRLDVAVPPQRRPGQIDWPRPGRKPDLTHDFVASEQYVMDGPTEFRAQLSRALRQMPAGRRDAFVFVHGFNTTYAEGAYRLAQLGHDLQLDAAFVHYSWPSRAHPLGYVYDRDSVLYARNGLQDLLEQVAASGADHILIAAHSIGSLLTMETLRQMAVSGRRDISNRISGVVLFSPDIDVDLFHSQVTTIGNLPQPFVIFTSKRDKALALSARLTGESERLGNIESAAEVADLPVTVLDTTAFSTGAGHFDAADSASLLLILGQIATAGGILEGEGRLGFLAGTVVTVRNATQVIMSPVAAISGL</sequence>
<proteinExistence type="predicted"/>
<dbReference type="InterPro" id="IPR014586">
    <property type="entry name" value="UCP033909"/>
</dbReference>
<gene>
    <name evidence="2" type="ORF">OEW28_01340</name>
</gene>
<evidence type="ECO:0000313" key="2">
    <source>
        <dbReference type="EMBL" id="MCV2867269.1"/>
    </source>
</evidence>
<protein>
    <submittedName>
        <fullName evidence="2">Alpha/beta hydrolase</fullName>
    </submittedName>
</protein>
<dbReference type="GO" id="GO:0016787">
    <property type="term" value="F:hydrolase activity"/>
    <property type="evidence" value="ECO:0007669"/>
    <property type="project" value="UniProtKB-KW"/>
</dbReference>
<dbReference type="PIRSF" id="PIRSF033909">
    <property type="entry name" value="UCP033909"/>
    <property type="match status" value="1"/>
</dbReference>
<feature type="signal peptide" evidence="1">
    <location>
        <begin position="1"/>
        <end position="22"/>
    </location>
</feature>
<accession>A0ABT2Z802</accession>
<keyword evidence="2" id="KW-0378">Hydrolase</keyword>
<dbReference type="Gene3D" id="3.40.50.1820">
    <property type="entry name" value="alpha/beta hydrolase"/>
    <property type="match status" value="1"/>
</dbReference>